<gene>
    <name evidence="1" type="ORF">J0911_09945</name>
</gene>
<proteinExistence type="predicted"/>
<comment type="caution">
    <text evidence="1">The sequence shown here is derived from an EMBL/GenBank/DDBJ whole genome shotgun (WGS) entry which is preliminary data.</text>
</comment>
<evidence type="ECO:0000313" key="2">
    <source>
        <dbReference type="Proteomes" id="UP000664617"/>
    </source>
</evidence>
<organism evidence="1 2">
    <name type="scientific">Myceligenerans salitolerans</name>
    <dbReference type="NCBI Taxonomy" id="1230528"/>
    <lineage>
        <taxon>Bacteria</taxon>
        <taxon>Bacillati</taxon>
        <taxon>Actinomycetota</taxon>
        <taxon>Actinomycetes</taxon>
        <taxon>Micrococcales</taxon>
        <taxon>Promicromonosporaceae</taxon>
        <taxon>Myceligenerans</taxon>
    </lineage>
</organism>
<name>A0ABS3I8P0_9MICO</name>
<dbReference type="Proteomes" id="UP000664617">
    <property type="component" value="Unassembled WGS sequence"/>
</dbReference>
<dbReference type="RefSeq" id="WP_207275316.1">
    <property type="nucleotide sequence ID" value="NZ_JAFMPK010000040.1"/>
</dbReference>
<accession>A0ABS3I8P0</accession>
<sequence length="135" mass="14306">MATFAVDSSRQQMAATGVVEAVREWVETADGKRRPGENQARHEGTGLPLWGVEVLYQTESWGRVSTETVKVTVPAMTEPAPGMFRPIVFEGLTANARVDRRSQALSVSWEAEGIASIDGKTVDATAGGSGSKAAA</sequence>
<dbReference type="EMBL" id="JAFMPK010000040">
    <property type="protein sequence ID" value="MBO0609352.1"/>
    <property type="molecule type" value="Genomic_DNA"/>
</dbReference>
<evidence type="ECO:0000313" key="1">
    <source>
        <dbReference type="EMBL" id="MBO0609352.1"/>
    </source>
</evidence>
<protein>
    <submittedName>
        <fullName evidence="1">Uncharacterized protein</fullName>
    </submittedName>
</protein>
<reference evidence="2" key="2">
    <citation type="submission" date="2023-07" db="EMBL/GenBank/DDBJ databases">
        <title>Myceligenerans salitolerans sp. nov., a halotolerant actinomycete isolated from a salt lake in Xinjiang, China.</title>
        <authorList>
            <person name="Guan T."/>
        </authorList>
    </citation>
    <scope>NUCLEOTIDE SEQUENCE [LARGE SCALE GENOMIC DNA]</scope>
    <source>
        <strain evidence="2">XHU 5031</strain>
    </source>
</reference>
<reference evidence="1 2" key="1">
    <citation type="submission" date="2021-03" db="EMBL/GenBank/DDBJ databases">
        <authorList>
            <person name="Xin L."/>
        </authorList>
    </citation>
    <scope>NUCLEOTIDE SEQUENCE [LARGE SCALE GENOMIC DNA]</scope>
    <source>
        <strain evidence="1 2">XHU 5031</strain>
    </source>
</reference>
<keyword evidence="2" id="KW-1185">Reference proteome</keyword>